<organism evidence="14 15">
    <name type="scientific">Fermentimonas caenicola</name>
    <dbReference type="NCBI Taxonomy" id="1562970"/>
    <lineage>
        <taxon>Bacteria</taxon>
        <taxon>Pseudomonadati</taxon>
        <taxon>Bacteroidota</taxon>
        <taxon>Bacteroidia</taxon>
        <taxon>Bacteroidales</taxon>
        <taxon>Dysgonomonadaceae</taxon>
        <taxon>Fermentimonas</taxon>
    </lineage>
</organism>
<feature type="domain" description="Beta galactosidase small chain/" evidence="13">
    <location>
        <begin position="761"/>
        <end position="1039"/>
    </location>
</feature>
<evidence type="ECO:0000313" key="14">
    <source>
        <dbReference type="EMBL" id="CEA17020.1"/>
    </source>
</evidence>
<dbReference type="SUPFAM" id="SSF74650">
    <property type="entry name" value="Galactose mutarotase-like"/>
    <property type="match status" value="1"/>
</dbReference>
<dbReference type="GO" id="GO:0030246">
    <property type="term" value="F:carbohydrate binding"/>
    <property type="evidence" value="ECO:0007669"/>
    <property type="project" value="InterPro"/>
</dbReference>
<dbReference type="SUPFAM" id="SSF51445">
    <property type="entry name" value="(Trans)glycosidases"/>
    <property type="match status" value="1"/>
</dbReference>
<dbReference type="AlphaFoldDB" id="A0A098C291"/>
<dbReference type="InterPro" id="IPR017853">
    <property type="entry name" value="GH"/>
</dbReference>
<comment type="cofactor">
    <cofactor evidence="2">
        <name>Ca(2+)</name>
        <dbReference type="ChEBI" id="CHEBI:29108"/>
    </cofactor>
</comment>
<dbReference type="GO" id="GO:0004565">
    <property type="term" value="F:beta-galactosidase activity"/>
    <property type="evidence" value="ECO:0007669"/>
    <property type="project" value="UniProtKB-EC"/>
</dbReference>
<dbReference type="Gene3D" id="2.70.98.10">
    <property type="match status" value="1"/>
</dbReference>
<dbReference type="PATRIC" id="fig|1562970.3.peg.2266"/>
<dbReference type="Pfam" id="PF02837">
    <property type="entry name" value="Glyco_hydro_2_N"/>
    <property type="match status" value="1"/>
</dbReference>
<comment type="similarity">
    <text evidence="3 10">Belongs to the glycosyl hydrolase 2 family.</text>
</comment>
<dbReference type="SMART" id="SM01038">
    <property type="entry name" value="Bgal_small_N"/>
    <property type="match status" value="1"/>
</dbReference>
<evidence type="ECO:0000256" key="11">
    <source>
        <dbReference type="SAM" id="MobiDB-lite"/>
    </source>
</evidence>
<evidence type="ECO:0000256" key="9">
    <source>
        <dbReference type="ARBA" id="ARBA00032230"/>
    </source>
</evidence>
<evidence type="ECO:0000313" key="15">
    <source>
        <dbReference type="Proteomes" id="UP000032417"/>
    </source>
</evidence>
<dbReference type="EC" id="3.2.1.23" evidence="5 10"/>
<dbReference type="EMBL" id="LN515532">
    <property type="protein sequence ID" value="CEA17020.1"/>
    <property type="molecule type" value="Genomic_DNA"/>
</dbReference>
<evidence type="ECO:0000256" key="4">
    <source>
        <dbReference type="ARBA" id="ARBA00011245"/>
    </source>
</evidence>
<keyword evidence="12" id="KW-0732">Signal</keyword>
<dbReference type="PANTHER" id="PTHR46323">
    <property type="entry name" value="BETA-GALACTOSIDASE"/>
    <property type="match status" value="1"/>
</dbReference>
<dbReference type="InterPro" id="IPR036156">
    <property type="entry name" value="Beta-gal/glucu_dom_sf"/>
</dbReference>
<dbReference type="Gene3D" id="3.20.20.80">
    <property type="entry name" value="Glycosidases"/>
    <property type="match status" value="1"/>
</dbReference>
<evidence type="ECO:0000256" key="3">
    <source>
        <dbReference type="ARBA" id="ARBA00007401"/>
    </source>
</evidence>
<dbReference type="STRING" id="1562970.ING2E5B_2293"/>
<evidence type="ECO:0000256" key="7">
    <source>
        <dbReference type="ARBA" id="ARBA00022837"/>
    </source>
</evidence>
<evidence type="ECO:0000256" key="2">
    <source>
        <dbReference type="ARBA" id="ARBA00001913"/>
    </source>
</evidence>
<dbReference type="OrthoDB" id="9801077at2"/>
<name>A0A098C291_9BACT</name>
<accession>A0A098C291</accession>
<feature type="compositionally biased region" description="Polar residues" evidence="11">
    <location>
        <begin position="978"/>
        <end position="991"/>
    </location>
</feature>
<dbReference type="Pfam" id="PF16353">
    <property type="entry name" value="LacZ_4"/>
    <property type="match status" value="1"/>
</dbReference>
<reference evidence="14 15" key="1">
    <citation type="submission" date="2014-08" db="EMBL/GenBank/DDBJ databases">
        <authorList>
            <person name="Wibberg D."/>
        </authorList>
    </citation>
    <scope>NUCLEOTIDE SEQUENCE [LARGE SCALE GENOMIC DNA]</scope>
    <source>
        <strain evidence="15">ING2-E5B</strain>
    </source>
</reference>
<dbReference type="KEGG" id="pbt:ING2E5B_2293"/>
<dbReference type="GO" id="GO:0005990">
    <property type="term" value="P:lactose catabolic process"/>
    <property type="evidence" value="ECO:0007669"/>
    <property type="project" value="TreeGrafter"/>
</dbReference>
<dbReference type="PROSITE" id="PS00608">
    <property type="entry name" value="GLYCOSYL_HYDROL_F2_2"/>
    <property type="match status" value="1"/>
</dbReference>
<keyword evidence="6 10" id="KW-0378">Hydrolase</keyword>
<gene>
    <name evidence="14" type="ORF">ING2E5B_2293</name>
</gene>
<comment type="catalytic activity">
    <reaction evidence="1 10">
        <text>Hydrolysis of terminal non-reducing beta-D-galactose residues in beta-D-galactosides.</text>
        <dbReference type="EC" id="3.2.1.23"/>
    </reaction>
</comment>
<feature type="signal peptide" evidence="12">
    <location>
        <begin position="1"/>
        <end position="20"/>
    </location>
</feature>
<sequence length="1042" mass="120640">MINKKTLLLLITFITAGLFAQGKDVNIWEDFNITQINAEKAHASYIPFKSPAWDNNNLKDSPNVKILNGIWKFRYFNNPESVPSDIHKESVNSNWDDITVPSNWQLQGDGKYDPPYFTNTKYPFEPNPPFVPKDYNPTGVYKKSFTIPDSWKNDQVFIHFAGVQSAMILWINGKEVGYHEDGMLPSEFNITKYLNKGENEITLKVLNWSKGSYLEDQDFWRLSGIYRDVYLFSTPSVRMRDFTVYSELVNDLNDAVLNISVDVENINGKSDETYIIRTILKDSSNKVICTIKSSPFKVKRGEEEKITITSRIENPLKWSAETPNLYKVGIELLKSNGENTQAFVINTGFRKVEIKDGLFLVNGKAIKIKGVNRHDFDMYNGRTVSRESMIEDIILMKQHNINAVRTSHYPNNTEFYTLCDEYGLYVMDEANVESHGLWEKGYYVGERDEWKKMIVERNSNMVKRDKNHPSIIFWSMGNESGWGVNFDHAYKAIKEADPEKRPVHYESKNPAYAHTLNRYDIISDMYSSMKHLEDYYNWDSERPIIICEYAHTMGNSLGNFRKYWNLYNEFERFQGGFTWDWIDQALRSKDKNGREYWNIINYSDGSNTNDGLLNPDRTPQPEMEELKKVYQYFNVKDIDINTGIISISNENYFSDASDIYMKWEIIENGKKIESGRIDELNIKPQESQLMEIKFNRSAITQGNEYFMNFSFHLKENKLWADAEFIVAKEQLDFGLSHFVKERTAVETMSHLHIDSRNNILTLSGDGFTATFDKKKGALSQLIYNNQIVLTEPLLPYLWRVPTDNDEGGGKNSYADRWRQAGLDKINIEPLSIEYLQINNYQVKVIVKNSVKTTTNEIIYEGHYTVSGDGRITVDNWFSVPSNIPPLARVGLRTALPSDFNEIEWYGRGPHESYDDRKESAFIGIYKGNVEEQHFSHVMPQENGNKTDVRWVRVISGNNAVKFMGLPLINFNIQNYSSESLNDSKPSGNNPSDDPVRGEKTWLNIDFKQSGVGGDNSWQPRTHREYLLNNPDYYYSFSISNSK</sequence>
<dbReference type="InterPro" id="IPR006102">
    <property type="entry name" value="Ig-like_GH2"/>
</dbReference>
<dbReference type="HOGENOM" id="CLU_002346_0_2_10"/>
<dbReference type="InterPro" id="IPR023230">
    <property type="entry name" value="Glyco_hydro_2_CS"/>
</dbReference>
<dbReference type="InterPro" id="IPR032312">
    <property type="entry name" value="LacZ_4"/>
</dbReference>
<evidence type="ECO:0000256" key="8">
    <source>
        <dbReference type="ARBA" id="ARBA00023295"/>
    </source>
</evidence>
<dbReference type="SUPFAM" id="SSF49785">
    <property type="entry name" value="Galactose-binding domain-like"/>
    <property type="match status" value="1"/>
</dbReference>
<evidence type="ECO:0000259" key="13">
    <source>
        <dbReference type="SMART" id="SM01038"/>
    </source>
</evidence>
<protein>
    <recommendedName>
        <fullName evidence="5 10">Beta-galactosidase</fullName>
        <ecNumber evidence="5 10">3.2.1.23</ecNumber>
    </recommendedName>
    <alternativeName>
        <fullName evidence="9 10">Lactase</fullName>
    </alternativeName>
</protein>
<keyword evidence="7" id="KW-0106">Calcium</keyword>
<dbReference type="PRINTS" id="PR00132">
    <property type="entry name" value="GLHYDRLASE2"/>
</dbReference>
<evidence type="ECO:0000256" key="1">
    <source>
        <dbReference type="ARBA" id="ARBA00001412"/>
    </source>
</evidence>
<dbReference type="PANTHER" id="PTHR46323:SF2">
    <property type="entry name" value="BETA-GALACTOSIDASE"/>
    <property type="match status" value="1"/>
</dbReference>
<dbReference type="InterPro" id="IPR011013">
    <property type="entry name" value="Gal_mutarotase_sf_dom"/>
</dbReference>
<dbReference type="InterPro" id="IPR008979">
    <property type="entry name" value="Galactose-bd-like_sf"/>
</dbReference>
<dbReference type="Pfam" id="PF02836">
    <property type="entry name" value="Glyco_hydro_2_C"/>
    <property type="match status" value="1"/>
</dbReference>
<dbReference type="Pfam" id="PF02929">
    <property type="entry name" value="Bgal_small_N"/>
    <property type="match status" value="1"/>
</dbReference>
<dbReference type="InterPro" id="IPR013783">
    <property type="entry name" value="Ig-like_fold"/>
</dbReference>
<dbReference type="InterPro" id="IPR006104">
    <property type="entry name" value="Glyco_hydro_2_N"/>
</dbReference>
<dbReference type="InterPro" id="IPR006103">
    <property type="entry name" value="Glyco_hydro_2_cat"/>
</dbReference>
<dbReference type="Gene3D" id="2.60.120.260">
    <property type="entry name" value="Galactose-binding domain-like"/>
    <property type="match status" value="1"/>
</dbReference>
<keyword evidence="15" id="KW-1185">Reference proteome</keyword>
<feature type="region of interest" description="Disordered" evidence="11">
    <location>
        <begin position="978"/>
        <end position="997"/>
    </location>
</feature>
<dbReference type="PROSITE" id="PS00719">
    <property type="entry name" value="GLYCOSYL_HYDROL_F2_1"/>
    <property type="match status" value="1"/>
</dbReference>
<comment type="subunit">
    <text evidence="4">Monomer.</text>
</comment>
<dbReference type="InterPro" id="IPR004199">
    <property type="entry name" value="B-gal_small/dom_5"/>
</dbReference>
<dbReference type="InterPro" id="IPR050347">
    <property type="entry name" value="Bact_Beta-galactosidase"/>
</dbReference>
<keyword evidence="8 10" id="KW-0326">Glycosidase</keyword>
<dbReference type="Pfam" id="PF00703">
    <property type="entry name" value="Glyco_hydro_2"/>
    <property type="match status" value="1"/>
</dbReference>
<dbReference type="InterPro" id="IPR006101">
    <property type="entry name" value="Glyco_hydro_2"/>
</dbReference>
<dbReference type="GO" id="GO:0009341">
    <property type="term" value="C:beta-galactosidase complex"/>
    <property type="evidence" value="ECO:0007669"/>
    <property type="project" value="InterPro"/>
</dbReference>
<proteinExistence type="inferred from homology"/>
<dbReference type="Proteomes" id="UP000032417">
    <property type="component" value="Chromosome 1"/>
</dbReference>
<feature type="chain" id="PRO_5001938804" description="Beta-galactosidase" evidence="12">
    <location>
        <begin position="21"/>
        <end position="1042"/>
    </location>
</feature>
<evidence type="ECO:0000256" key="6">
    <source>
        <dbReference type="ARBA" id="ARBA00022801"/>
    </source>
</evidence>
<dbReference type="InterPro" id="IPR023232">
    <property type="entry name" value="Glyco_hydro_2_AS"/>
</dbReference>
<dbReference type="SUPFAM" id="SSF49303">
    <property type="entry name" value="beta-Galactosidase/glucuronidase domain"/>
    <property type="match status" value="2"/>
</dbReference>
<evidence type="ECO:0000256" key="10">
    <source>
        <dbReference type="RuleBase" id="RU361154"/>
    </source>
</evidence>
<evidence type="ECO:0000256" key="12">
    <source>
        <dbReference type="SAM" id="SignalP"/>
    </source>
</evidence>
<dbReference type="InterPro" id="IPR014718">
    <property type="entry name" value="GH-type_carb-bd"/>
</dbReference>
<dbReference type="Gene3D" id="2.60.40.10">
    <property type="entry name" value="Immunoglobulins"/>
    <property type="match status" value="2"/>
</dbReference>
<evidence type="ECO:0000256" key="5">
    <source>
        <dbReference type="ARBA" id="ARBA00012756"/>
    </source>
</evidence>